<dbReference type="AlphaFoldDB" id="A0A6A5RP59"/>
<organism evidence="1 2">
    <name type="scientific">Didymella exigua CBS 183.55</name>
    <dbReference type="NCBI Taxonomy" id="1150837"/>
    <lineage>
        <taxon>Eukaryota</taxon>
        <taxon>Fungi</taxon>
        <taxon>Dikarya</taxon>
        <taxon>Ascomycota</taxon>
        <taxon>Pezizomycotina</taxon>
        <taxon>Dothideomycetes</taxon>
        <taxon>Pleosporomycetidae</taxon>
        <taxon>Pleosporales</taxon>
        <taxon>Pleosporineae</taxon>
        <taxon>Didymellaceae</taxon>
        <taxon>Didymella</taxon>
    </lineage>
</organism>
<evidence type="ECO:0000313" key="1">
    <source>
        <dbReference type="EMBL" id="KAF1928814.1"/>
    </source>
</evidence>
<accession>A0A6A5RP59</accession>
<gene>
    <name evidence="1" type="ORF">M421DRAFT_420042</name>
</gene>
<keyword evidence="2" id="KW-1185">Reference proteome</keyword>
<sequence>MFETYVHIAYHNELATTPGLSSDVTKTLAAQRNLAKMYVLCDIVQDVKAKNCIIQALIRSIYRIRDDYRYTMPRRDMIELIYEGTVKGSQHIVLSLMSSPTVSKSSG</sequence>
<dbReference type="Proteomes" id="UP000800082">
    <property type="component" value="Unassembled WGS sequence"/>
</dbReference>
<dbReference type="OrthoDB" id="1022638at2759"/>
<dbReference type="EMBL" id="ML978967">
    <property type="protein sequence ID" value="KAF1928814.1"/>
    <property type="molecule type" value="Genomic_DNA"/>
</dbReference>
<proteinExistence type="predicted"/>
<reference evidence="1" key="1">
    <citation type="journal article" date="2020" name="Stud. Mycol.">
        <title>101 Dothideomycetes genomes: a test case for predicting lifestyles and emergence of pathogens.</title>
        <authorList>
            <person name="Haridas S."/>
            <person name="Albert R."/>
            <person name="Binder M."/>
            <person name="Bloem J."/>
            <person name="Labutti K."/>
            <person name="Salamov A."/>
            <person name="Andreopoulos B."/>
            <person name="Baker S."/>
            <person name="Barry K."/>
            <person name="Bills G."/>
            <person name="Bluhm B."/>
            <person name="Cannon C."/>
            <person name="Castanera R."/>
            <person name="Culley D."/>
            <person name="Daum C."/>
            <person name="Ezra D."/>
            <person name="Gonzalez J."/>
            <person name="Henrissat B."/>
            <person name="Kuo A."/>
            <person name="Liang C."/>
            <person name="Lipzen A."/>
            <person name="Lutzoni F."/>
            <person name="Magnuson J."/>
            <person name="Mondo S."/>
            <person name="Nolan M."/>
            <person name="Ohm R."/>
            <person name="Pangilinan J."/>
            <person name="Park H.-J."/>
            <person name="Ramirez L."/>
            <person name="Alfaro M."/>
            <person name="Sun H."/>
            <person name="Tritt A."/>
            <person name="Yoshinaga Y."/>
            <person name="Zwiers L.-H."/>
            <person name="Turgeon B."/>
            <person name="Goodwin S."/>
            <person name="Spatafora J."/>
            <person name="Crous P."/>
            <person name="Grigoriev I."/>
        </authorList>
    </citation>
    <scope>NUCLEOTIDE SEQUENCE</scope>
    <source>
        <strain evidence="1">CBS 183.55</strain>
    </source>
</reference>
<protein>
    <submittedName>
        <fullName evidence="1">Uncharacterized protein</fullName>
    </submittedName>
</protein>
<name>A0A6A5RP59_9PLEO</name>
<dbReference type="RefSeq" id="XP_033449062.1">
    <property type="nucleotide sequence ID" value="XM_033592337.1"/>
</dbReference>
<dbReference type="GeneID" id="54350005"/>
<evidence type="ECO:0000313" key="2">
    <source>
        <dbReference type="Proteomes" id="UP000800082"/>
    </source>
</evidence>